<proteinExistence type="predicted"/>
<protein>
    <submittedName>
        <fullName evidence="1">Uncharacterized protein</fullName>
    </submittedName>
</protein>
<name>A0A5J4L1C4_9CHLR</name>
<dbReference type="RefSeq" id="WP_151758922.1">
    <property type="nucleotide sequence ID" value="NZ_BKZW01000003.1"/>
</dbReference>
<keyword evidence="2" id="KW-1185">Reference proteome</keyword>
<dbReference type="Proteomes" id="UP000326912">
    <property type="component" value="Unassembled WGS sequence"/>
</dbReference>
<organism evidence="1 2">
    <name type="scientific">Dictyobacter vulcani</name>
    <dbReference type="NCBI Taxonomy" id="2607529"/>
    <lineage>
        <taxon>Bacteria</taxon>
        <taxon>Bacillati</taxon>
        <taxon>Chloroflexota</taxon>
        <taxon>Ktedonobacteria</taxon>
        <taxon>Ktedonobacterales</taxon>
        <taxon>Dictyobacteraceae</taxon>
        <taxon>Dictyobacter</taxon>
    </lineage>
</organism>
<sequence>MPNITCKKDLIEYFEEKSQRHANEGEVYVQTVNDILATLNEKDDITELKSLVRRLHREKLREIQRSDVAETRVELRKQLTIYDDFLTQIRAIPVQ</sequence>
<evidence type="ECO:0000313" key="2">
    <source>
        <dbReference type="Proteomes" id="UP000326912"/>
    </source>
</evidence>
<gene>
    <name evidence="1" type="ORF">KDW_54280</name>
</gene>
<dbReference type="EMBL" id="BKZW01000003">
    <property type="protein sequence ID" value="GER91266.1"/>
    <property type="molecule type" value="Genomic_DNA"/>
</dbReference>
<reference evidence="1 2" key="1">
    <citation type="submission" date="2019-10" db="EMBL/GenBank/DDBJ databases">
        <title>Dictyobacter vulcani sp. nov., within the class Ktedonobacteria, isolated from soil of volcanic Mt. Zao.</title>
        <authorList>
            <person name="Zheng Y."/>
            <person name="Wang C.M."/>
            <person name="Sakai Y."/>
            <person name="Abe K."/>
            <person name="Yokota A."/>
            <person name="Yabe S."/>
        </authorList>
    </citation>
    <scope>NUCLEOTIDE SEQUENCE [LARGE SCALE GENOMIC DNA]</scope>
    <source>
        <strain evidence="1 2">W12</strain>
    </source>
</reference>
<evidence type="ECO:0000313" key="1">
    <source>
        <dbReference type="EMBL" id="GER91266.1"/>
    </source>
</evidence>
<comment type="caution">
    <text evidence="1">The sequence shown here is derived from an EMBL/GenBank/DDBJ whole genome shotgun (WGS) entry which is preliminary data.</text>
</comment>
<accession>A0A5J4L1C4</accession>
<dbReference type="AlphaFoldDB" id="A0A5J4L1C4"/>